<name>A0A1T0CNV9_9GAMM</name>
<dbReference type="Pfam" id="PF02600">
    <property type="entry name" value="DsbB"/>
    <property type="match status" value="1"/>
</dbReference>
<evidence type="ECO:0000256" key="11">
    <source>
        <dbReference type="ARBA" id="ARBA00023157"/>
    </source>
</evidence>
<evidence type="ECO:0000256" key="3">
    <source>
        <dbReference type="ARBA" id="ARBA00022448"/>
    </source>
</evidence>
<sequence length="168" mass="18695">MNLSYRTLNALLVVMAVVVSVFVIAYLQNYLFLDPCPLCIFQRIGLWILGVFAFLAAIFNPKGKTLRLLFWLGGMAGTLWGLGVAARHTWIHYFPSMEMVECGPGLNYMLETMPMGDVFSKVLAAPGDCTIIDWTVLGLSIPAQALIMFMFALVVQGFILKKILKNQP</sequence>
<feature type="topological domain" description="Cytoplasmic" evidence="14">
    <location>
        <begin position="1"/>
        <end position="8"/>
    </location>
</feature>
<keyword evidence="11 14" id="KW-1015">Disulfide bond</keyword>
<comment type="caution">
    <text evidence="16">The sequence shown here is derived from an EMBL/GenBank/DDBJ whole genome shotgun (WGS) entry which is preliminary data.</text>
</comment>
<evidence type="ECO:0000256" key="6">
    <source>
        <dbReference type="ARBA" id="ARBA00022692"/>
    </source>
</evidence>
<keyword evidence="5" id="KW-0997">Cell inner membrane</keyword>
<evidence type="ECO:0000256" key="7">
    <source>
        <dbReference type="ARBA" id="ARBA00022982"/>
    </source>
</evidence>
<evidence type="ECO:0000256" key="9">
    <source>
        <dbReference type="ARBA" id="ARBA00023002"/>
    </source>
</evidence>
<evidence type="ECO:0000256" key="5">
    <source>
        <dbReference type="ARBA" id="ARBA00022519"/>
    </source>
</evidence>
<evidence type="ECO:0000256" key="8">
    <source>
        <dbReference type="ARBA" id="ARBA00022989"/>
    </source>
</evidence>
<keyword evidence="13 14" id="KW-0676">Redox-active center</keyword>
<keyword evidence="8 14" id="KW-1133">Transmembrane helix</keyword>
<accession>A0A1T0CNV9</accession>
<feature type="transmembrane region" description="Helical" evidence="15">
    <location>
        <begin position="7"/>
        <end position="28"/>
    </location>
</feature>
<comment type="function">
    <text evidence="14">Required for disulfide bond formation in some periplasmic proteins. Acts by oxidizing the DsbA protein.</text>
</comment>
<evidence type="ECO:0000256" key="14">
    <source>
        <dbReference type="HAMAP-Rule" id="MF_00286"/>
    </source>
</evidence>
<evidence type="ECO:0000256" key="10">
    <source>
        <dbReference type="ARBA" id="ARBA00023136"/>
    </source>
</evidence>
<dbReference type="STRING" id="573983.B0681_08680"/>
<keyword evidence="6 14" id="KW-0812">Transmembrane</keyword>
<keyword evidence="3 14" id="KW-0813">Transport</keyword>
<evidence type="ECO:0000313" key="16">
    <source>
        <dbReference type="EMBL" id="OOS24018.1"/>
    </source>
</evidence>
<evidence type="ECO:0000256" key="12">
    <source>
        <dbReference type="ARBA" id="ARBA00023186"/>
    </source>
</evidence>
<feature type="topological domain" description="Cytoplasmic" evidence="14">
    <location>
        <begin position="163"/>
        <end position="168"/>
    </location>
</feature>
<organism evidence="16 17">
    <name type="scientific">Moraxella porci DSM 25326</name>
    <dbReference type="NCBI Taxonomy" id="573983"/>
    <lineage>
        <taxon>Bacteria</taxon>
        <taxon>Pseudomonadati</taxon>
        <taxon>Pseudomonadota</taxon>
        <taxon>Gammaproteobacteria</taxon>
        <taxon>Moraxellales</taxon>
        <taxon>Moraxellaceae</taxon>
        <taxon>Moraxella</taxon>
    </lineage>
</organism>
<dbReference type="HAMAP" id="MF_00286">
    <property type="entry name" value="DsbB"/>
    <property type="match status" value="1"/>
</dbReference>
<evidence type="ECO:0000256" key="1">
    <source>
        <dbReference type="ARBA" id="ARBA00004429"/>
    </source>
</evidence>
<dbReference type="Proteomes" id="UP000190683">
    <property type="component" value="Unassembled WGS sequence"/>
</dbReference>
<keyword evidence="17" id="KW-1185">Reference proteome</keyword>
<dbReference type="Gene3D" id="1.20.1550.10">
    <property type="entry name" value="DsbB-like"/>
    <property type="match status" value="1"/>
</dbReference>
<dbReference type="InterPro" id="IPR023380">
    <property type="entry name" value="DsbB-like_sf"/>
</dbReference>
<feature type="transmembrane region" description="Helical" evidence="15">
    <location>
        <begin position="40"/>
        <end position="59"/>
    </location>
</feature>
<comment type="caution">
    <text evidence="14">Lacks conserved residue(s) required for the propagation of feature annotation.</text>
</comment>
<dbReference type="SUPFAM" id="SSF158442">
    <property type="entry name" value="DsbB-like"/>
    <property type="match status" value="1"/>
</dbReference>
<dbReference type="InterPro" id="IPR003752">
    <property type="entry name" value="DiS_bond_form_DsbB/BdbC"/>
</dbReference>
<feature type="topological domain" description="Periplasmic" evidence="14">
    <location>
        <begin position="27"/>
        <end position="44"/>
    </location>
</feature>
<evidence type="ECO:0000313" key="17">
    <source>
        <dbReference type="Proteomes" id="UP000190683"/>
    </source>
</evidence>
<dbReference type="PANTHER" id="PTHR36570">
    <property type="entry name" value="DISULFIDE BOND FORMATION PROTEIN B"/>
    <property type="match status" value="1"/>
</dbReference>
<comment type="subcellular location">
    <subcellularLocation>
        <location evidence="1">Cell inner membrane</location>
        <topology evidence="1">Multi-pass membrane protein</topology>
    </subcellularLocation>
    <subcellularLocation>
        <location evidence="14">Cell membrane</location>
        <topology evidence="14">Multi-pass membrane protein</topology>
    </subcellularLocation>
</comment>
<dbReference type="InterPro" id="IPR022920">
    <property type="entry name" value="Disulphide_bond_form_DsbB"/>
</dbReference>
<dbReference type="PANTHER" id="PTHR36570:SF3">
    <property type="entry name" value="DISULFIDE BOND FORMATION PROTEIN B"/>
    <property type="match status" value="1"/>
</dbReference>
<reference evidence="16 17" key="1">
    <citation type="submission" date="2017-02" db="EMBL/GenBank/DDBJ databases">
        <title>Draft genome sequence of Moraxella porci CCUG 54912T type strain.</title>
        <authorList>
            <person name="Salva-Serra F."/>
            <person name="Engstrom-Jakobsson H."/>
            <person name="Thorell K."/>
            <person name="Jaen-Luchoro D."/>
            <person name="Gonzales-Siles L."/>
            <person name="Karlsson R."/>
            <person name="Yazdan S."/>
            <person name="Boulund F."/>
            <person name="Johnning A."/>
            <person name="Engstrand L."/>
            <person name="Kristiansson E."/>
            <person name="Moore E."/>
        </authorList>
    </citation>
    <scope>NUCLEOTIDE SEQUENCE [LARGE SCALE GENOMIC DNA]</scope>
    <source>
        <strain evidence="16 17">CCUG 54912</strain>
    </source>
</reference>
<dbReference type="GO" id="GO:0006457">
    <property type="term" value="P:protein folding"/>
    <property type="evidence" value="ECO:0007669"/>
    <property type="project" value="InterPro"/>
</dbReference>
<evidence type="ECO:0000256" key="4">
    <source>
        <dbReference type="ARBA" id="ARBA00022475"/>
    </source>
</evidence>
<dbReference type="InterPro" id="IPR050183">
    <property type="entry name" value="DsbB"/>
</dbReference>
<keyword evidence="9 14" id="KW-0560">Oxidoreductase</keyword>
<evidence type="ECO:0000256" key="2">
    <source>
        <dbReference type="ARBA" id="ARBA00008823"/>
    </source>
</evidence>
<evidence type="ECO:0000256" key="15">
    <source>
        <dbReference type="SAM" id="Phobius"/>
    </source>
</evidence>
<feature type="transmembrane region" description="Helical" evidence="15">
    <location>
        <begin position="141"/>
        <end position="160"/>
    </location>
</feature>
<dbReference type="AlphaFoldDB" id="A0A1T0CNV9"/>
<protein>
    <recommendedName>
        <fullName evidence="14">Disulfide bond formation protein B</fullName>
    </recommendedName>
    <alternativeName>
        <fullName evidence="14">Disulfide oxidoreductase</fullName>
    </alternativeName>
</protein>
<keyword evidence="10 14" id="KW-0472">Membrane</keyword>
<proteinExistence type="inferred from homology"/>
<keyword evidence="4 14" id="KW-1003">Cell membrane</keyword>
<dbReference type="RefSeq" id="WP_078318332.1">
    <property type="nucleotide sequence ID" value="NZ_MUYV01000011.1"/>
</dbReference>
<keyword evidence="7 14" id="KW-0249">Electron transport</keyword>
<evidence type="ECO:0000256" key="13">
    <source>
        <dbReference type="ARBA" id="ARBA00023284"/>
    </source>
</evidence>
<feature type="disulfide bond" description="Redox-active" evidence="14">
    <location>
        <begin position="36"/>
        <end position="39"/>
    </location>
</feature>
<dbReference type="GO" id="GO:0009055">
    <property type="term" value="F:electron transfer activity"/>
    <property type="evidence" value="ECO:0007669"/>
    <property type="project" value="UniProtKB-UniRule"/>
</dbReference>
<gene>
    <name evidence="14" type="primary">dsbB</name>
    <name evidence="16" type="ORF">B0681_08680</name>
</gene>
<comment type="similarity">
    <text evidence="2 14">Belongs to the DsbB family.</text>
</comment>
<dbReference type="EMBL" id="MUYV01000011">
    <property type="protein sequence ID" value="OOS24018.1"/>
    <property type="molecule type" value="Genomic_DNA"/>
</dbReference>
<feature type="transmembrane region" description="Helical" evidence="15">
    <location>
        <begin position="68"/>
        <end position="90"/>
    </location>
</feature>
<dbReference type="GO" id="GO:0005886">
    <property type="term" value="C:plasma membrane"/>
    <property type="evidence" value="ECO:0007669"/>
    <property type="project" value="UniProtKB-SubCell"/>
</dbReference>
<dbReference type="GO" id="GO:0015035">
    <property type="term" value="F:protein-disulfide reductase activity"/>
    <property type="evidence" value="ECO:0007669"/>
    <property type="project" value="UniProtKB-UniRule"/>
</dbReference>
<keyword evidence="12 14" id="KW-0143">Chaperone</keyword>